<sequence>MLRSRISMSVSAALLAGVVSITGCGTNNTAGEVTTKNTRGAQDGRLSVNSVNRAHSMDNMEMSEELSERIAAMADIRSANVLVAGRSAYVAVTLDEAAGGTHTRGNTQYNARNTMPGTGRTMPGTDGAMNGTGATMNGTNGSMAGPGGAMGGTGQGMRGTADTNTNGTDMMDNRGMKRDVDMGLGRGLRNDAADTGIDDGLDTGIRNRGAGLGNTTNAGTETVTREIKDRVSSEIKKQAPNIDTVYVSANPEFVDRVGMFAEETRAGHPIRGFANEFGTMVERIFPTRGR</sequence>
<dbReference type="InterPro" id="IPR019076">
    <property type="entry name" value="Spore_lipoprot_YhcN/YlaJ-like"/>
</dbReference>
<protein>
    <recommendedName>
        <fullName evidence="3">YhcN/YlaJ family sporulation lipoprotein</fullName>
    </recommendedName>
</protein>
<accession>A0A917BV53</accession>
<dbReference type="RefSeq" id="WP_189021686.1">
    <property type="nucleotide sequence ID" value="NZ_BMKR01000001.1"/>
</dbReference>
<evidence type="ECO:0008006" key="3">
    <source>
        <dbReference type="Google" id="ProtNLM"/>
    </source>
</evidence>
<evidence type="ECO:0000313" key="2">
    <source>
        <dbReference type="Proteomes" id="UP000637643"/>
    </source>
</evidence>
<dbReference type="AlphaFoldDB" id="A0A917BV53"/>
<evidence type="ECO:0000313" key="1">
    <source>
        <dbReference type="EMBL" id="GGF59792.1"/>
    </source>
</evidence>
<dbReference type="EMBL" id="BMKR01000001">
    <property type="protein sequence ID" value="GGF59792.1"/>
    <property type="molecule type" value="Genomic_DNA"/>
</dbReference>
<proteinExistence type="predicted"/>
<dbReference type="Proteomes" id="UP000637643">
    <property type="component" value="Unassembled WGS sequence"/>
</dbReference>
<organism evidence="1 2">
    <name type="scientific">Paenibacillus albidus</name>
    <dbReference type="NCBI Taxonomy" id="2041023"/>
    <lineage>
        <taxon>Bacteria</taxon>
        <taxon>Bacillati</taxon>
        <taxon>Bacillota</taxon>
        <taxon>Bacilli</taxon>
        <taxon>Bacillales</taxon>
        <taxon>Paenibacillaceae</taxon>
        <taxon>Paenibacillus</taxon>
    </lineage>
</organism>
<name>A0A917BV53_9BACL</name>
<reference evidence="1" key="1">
    <citation type="journal article" date="2014" name="Int. J. Syst. Evol. Microbiol.">
        <title>Complete genome sequence of Corynebacterium casei LMG S-19264T (=DSM 44701T), isolated from a smear-ripened cheese.</title>
        <authorList>
            <consortium name="US DOE Joint Genome Institute (JGI-PGF)"/>
            <person name="Walter F."/>
            <person name="Albersmeier A."/>
            <person name="Kalinowski J."/>
            <person name="Ruckert C."/>
        </authorList>
    </citation>
    <scope>NUCLEOTIDE SEQUENCE</scope>
    <source>
        <strain evidence="1">CGMCC 1.16134</strain>
    </source>
</reference>
<keyword evidence="2" id="KW-1185">Reference proteome</keyword>
<dbReference type="Pfam" id="PF09580">
    <property type="entry name" value="Spore_YhcN_YlaJ"/>
    <property type="match status" value="2"/>
</dbReference>
<reference evidence="1" key="2">
    <citation type="submission" date="2020-09" db="EMBL/GenBank/DDBJ databases">
        <authorList>
            <person name="Sun Q."/>
            <person name="Zhou Y."/>
        </authorList>
    </citation>
    <scope>NUCLEOTIDE SEQUENCE</scope>
    <source>
        <strain evidence="1">CGMCC 1.16134</strain>
    </source>
</reference>
<dbReference type="PROSITE" id="PS51257">
    <property type="entry name" value="PROKAR_LIPOPROTEIN"/>
    <property type="match status" value="1"/>
</dbReference>
<gene>
    <name evidence="1" type="ORF">GCM10010912_01300</name>
</gene>
<comment type="caution">
    <text evidence="1">The sequence shown here is derived from an EMBL/GenBank/DDBJ whole genome shotgun (WGS) entry which is preliminary data.</text>
</comment>